<dbReference type="NCBIfam" id="TIGR02530">
    <property type="entry name" value="flg_new"/>
    <property type="match status" value="1"/>
</dbReference>
<evidence type="ECO:0000313" key="3">
    <source>
        <dbReference type="EMBL" id="SFS50678.1"/>
    </source>
</evidence>
<feature type="region of interest" description="Disordered" evidence="1">
    <location>
        <begin position="1"/>
        <end position="25"/>
    </location>
</feature>
<dbReference type="AlphaFoldDB" id="A0A1I6QEG8"/>
<sequence>MGINIHPLPKQAMLPSSKPKTSTQKPVQAFQSILEQKQSTLTLTKHAEQRMVERNIVMNESKWHSIAEQVEKAKAKGITDSLVLTDEAALVVSAKNQTVITMMNREEATEKIFTNINGTIIID</sequence>
<dbReference type="EMBL" id="BJWJ01000003">
    <property type="protein sequence ID" value="GEM03430.1"/>
    <property type="molecule type" value="Genomic_DNA"/>
</dbReference>
<evidence type="ECO:0000313" key="2">
    <source>
        <dbReference type="EMBL" id="GEM03430.1"/>
    </source>
</evidence>
<keyword evidence="3" id="KW-0282">Flagellum</keyword>
<reference evidence="3 4" key="1">
    <citation type="submission" date="2016-10" db="EMBL/GenBank/DDBJ databases">
        <authorList>
            <person name="de Groot N.N."/>
        </authorList>
    </citation>
    <scope>NUCLEOTIDE SEQUENCE [LARGE SCALE GENOMIC DNA]</scope>
    <source>
        <strain evidence="3 4">DSM 17074</strain>
    </source>
</reference>
<dbReference type="Proteomes" id="UP000199139">
    <property type="component" value="Unassembled WGS sequence"/>
</dbReference>
<dbReference type="EMBL" id="FPAI01000004">
    <property type="protein sequence ID" value="SFS50678.1"/>
    <property type="molecule type" value="Genomic_DNA"/>
</dbReference>
<organism evidence="3 4">
    <name type="scientific">Halolactibacillus miurensis</name>
    <dbReference type="NCBI Taxonomy" id="306541"/>
    <lineage>
        <taxon>Bacteria</taxon>
        <taxon>Bacillati</taxon>
        <taxon>Bacillota</taxon>
        <taxon>Bacilli</taxon>
        <taxon>Bacillales</taxon>
        <taxon>Bacillaceae</taxon>
        <taxon>Halolactibacillus</taxon>
    </lineage>
</organism>
<name>A0A1I6QEG8_9BACI</name>
<evidence type="ECO:0000256" key="1">
    <source>
        <dbReference type="SAM" id="MobiDB-lite"/>
    </source>
</evidence>
<keyword evidence="3" id="KW-0966">Cell projection</keyword>
<keyword evidence="3" id="KW-0969">Cilium</keyword>
<evidence type="ECO:0000313" key="4">
    <source>
        <dbReference type="Proteomes" id="UP000199139"/>
    </source>
</evidence>
<dbReference type="Proteomes" id="UP000321773">
    <property type="component" value="Unassembled WGS sequence"/>
</dbReference>
<gene>
    <name evidence="2" type="ORF">HMI01_04180</name>
    <name evidence="3" type="ORF">SAMN05421668_10491</name>
</gene>
<accession>A0A1I6QEG8</accession>
<dbReference type="STRING" id="306541.SAMN05421668_10491"/>
<keyword evidence="5" id="KW-1185">Reference proteome</keyword>
<protein>
    <submittedName>
        <fullName evidence="3">Flagellar operon protein</fullName>
    </submittedName>
</protein>
<evidence type="ECO:0000313" key="5">
    <source>
        <dbReference type="Proteomes" id="UP000321773"/>
    </source>
</evidence>
<dbReference type="InterPro" id="IPR013367">
    <property type="entry name" value="Flagellar_put"/>
</dbReference>
<dbReference type="RefSeq" id="WP_062319935.1">
    <property type="nucleotide sequence ID" value="NZ_BJWJ01000003.1"/>
</dbReference>
<reference evidence="2 5" key="2">
    <citation type="submission" date="2019-07" db="EMBL/GenBank/DDBJ databases">
        <title>Whole genome shotgun sequence of Halolactibacillus miurensis NBRC 100873.</title>
        <authorList>
            <person name="Hosoyama A."/>
            <person name="Uohara A."/>
            <person name="Ohji S."/>
            <person name="Ichikawa N."/>
        </authorList>
    </citation>
    <scope>NUCLEOTIDE SEQUENCE [LARGE SCALE GENOMIC DNA]</scope>
    <source>
        <strain evidence="2 5">NBRC 100873</strain>
    </source>
</reference>
<proteinExistence type="predicted"/>
<dbReference type="OrthoDB" id="165650at2"/>
<dbReference type="Pfam" id="PF12611">
    <property type="entry name" value="Flagellar_put"/>
    <property type="match status" value="1"/>
</dbReference>